<dbReference type="SUPFAM" id="SSF46785">
    <property type="entry name" value="Winged helix' DNA-binding domain"/>
    <property type="match status" value="1"/>
</dbReference>
<dbReference type="Pfam" id="PF08220">
    <property type="entry name" value="HTH_DeoR"/>
    <property type="match status" value="1"/>
</dbReference>
<dbReference type="InterPro" id="IPR050313">
    <property type="entry name" value="Carb_Metab_HTH_regulators"/>
</dbReference>
<feature type="domain" description="HTH deoR-type" evidence="5">
    <location>
        <begin position="7"/>
        <end position="62"/>
    </location>
</feature>
<organism evidence="6 7">
    <name type="scientific">Acidiphilium cryptum (strain JF-5)</name>
    <dbReference type="NCBI Taxonomy" id="349163"/>
    <lineage>
        <taxon>Bacteria</taxon>
        <taxon>Pseudomonadati</taxon>
        <taxon>Pseudomonadota</taxon>
        <taxon>Alphaproteobacteria</taxon>
        <taxon>Acetobacterales</taxon>
        <taxon>Acidocellaceae</taxon>
        <taxon>Acidiphilium</taxon>
    </lineage>
</organism>
<dbReference type="PRINTS" id="PR00037">
    <property type="entry name" value="HTHLACR"/>
</dbReference>
<dbReference type="PROSITE" id="PS51000">
    <property type="entry name" value="HTH_DEOR_2"/>
    <property type="match status" value="1"/>
</dbReference>
<dbReference type="SMART" id="SM01134">
    <property type="entry name" value="DeoRC"/>
    <property type="match status" value="1"/>
</dbReference>
<dbReference type="HOGENOM" id="CLU_060699_0_0_5"/>
<dbReference type="SUPFAM" id="SSF100950">
    <property type="entry name" value="NagB/RpiA/CoA transferase-like"/>
    <property type="match status" value="1"/>
</dbReference>
<keyword evidence="2" id="KW-0805">Transcription regulation</keyword>
<protein>
    <submittedName>
        <fullName evidence="6">Transcriptional regulator, DeoR family</fullName>
    </submittedName>
</protein>
<evidence type="ECO:0000256" key="1">
    <source>
        <dbReference type="ARBA" id="ARBA00022491"/>
    </source>
</evidence>
<dbReference type="InterPro" id="IPR037171">
    <property type="entry name" value="NagB/RpiA_transferase-like"/>
</dbReference>
<dbReference type="eggNOG" id="COG1349">
    <property type="taxonomic scope" value="Bacteria"/>
</dbReference>
<keyword evidence="3" id="KW-0238">DNA-binding</keyword>
<dbReference type="InterPro" id="IPR036390">
    <property type="entry name" value="WH_DNA-bd_sf"/>
</dbReference>
<accession>A5FZE0</accession>
<dbReference type="RefSeq" id="WP_007422904.1">
    <property type="nucleotide sequence ID" value="NC_009484.1"/>
</dbReference>
<dbReference type="STRING" id="349163.Acry_1769"/>
<name>A5FZE0_ACICJ</name>
<evidence type="ECO:0000313" key="7">
    <source>
        <dbReference type="Proteomes" id="UP000000245"/>
    </source>
</evidence>
<gene>
    <name evidence="6" type="ordered locus">Acry_1769</name>
</gene>
<dbReference type="Pfam" id="PF00455">
    <property type="entry name" value="DeoRC"/>
    <property type="match status" value="1"/>
</dbReference>
<keyword evidence="7" id="KW-1185">Reference proteome</keyword>
<evidence type="ECO:0000256" key="2">
    <source>
        <dbReference type="ARBA" id="ARBA00023015"/>
    </source>
</evidence>
<dbReference type="PROSITE" id="PS00894">
    <property type="entry name" value="HTH_DEOR_1"/>
    <property type="match status" value="1"/>
</dbReference>
<dbReference type="PANTHER" id="PTHR30363:SF4">
    <property type="entry name" value="GLYCEROL-3-PHOSPHATE REGULON REPRESSOR"/>
    <property type="match status" value="1"/>
</dbReference>
<evidence type="ECO:0000313" key="6">
    <source>
        <dbReference type="EMBL" id="ABQ30972.1"/>
    </source>
</evidence>
<proteinExistence type="predicted"/>
<evidence type="ECO:0000256" key="3">
    <source>
        <dbReference type="ARBA" id="ARBA00023125"/>
    </source>
</evidence>
<dbReference type="AlphaFoldDB" id="A5FZE0"/>
<dbReference type="Gene3D" id="1.10.10.10">
    <property type="entry name" value="Winged helix-like DNA-binding domain superfamily/Winged helix DNA-binding domain"/>
    <property type="match status" value="1"/>
</dbReference>
<dbReference type="KEGG" id="acr:Acry_1769"/>
<dbReference type="GO" id="GO:0003700">
    <property type="term" value="F:DNA-binding transcription factor activity"/>
    <property type="evidence" value="ECO:0007669"/>
    <property type="project" value="InterPro"/>
</dbReference>
<dbReference type="InterPro" id="IPR001034">
    <property type="entry name" value="DeoR_HTH"/>
</dbReference>
<evidence type="ECO:0000259" key="5">
    <source>
        <dbReference type="PROSITE" id="PS51000"/>
    </source>
</evidence>
<dbReference type="Proteomes" id="UP000000245">
    <property type="component" value="Chromosome"/>
</dbReference>
<dbReference type="EMBL" id="CP000697">
    <property type="protein sequence ID" value="ABQ30972.1"/>
    <property type="molecule type" value="Genomic_DNA"/>
</dbReference>
<dbReference type="SMART" id="SM00420">
    <property type="entry name" value="HTH_DEOR"/>
    <property type="match status" value="1"/>
</dbReference>
<dbReference type="Gene3D" id="3.30.750.70">
    <property type="entry name" value="4-hydroxybutyrate coenzyme like domains"/>
    <property type="match status" value="1"/>
</dbReference>
<keyword evidence="1" id="KW-0678">Repressor</keyword>
<dbReference type="GO" id="GO:0003677">
    <property type="term" value="F:DNA binding"/>
    <property type="evidence" value="ECO:0007669"/>
    <property type="project" value="UniProtKB-KW"/>
</dbReference>
<reference evidence="6 7" key="1">
    <citation type="submission" date="2007-05" db="EMBL/GenBank/DDBJ databases">
        <title>Complete sequence of chromosome of Acidiphilium cryptum JF-5.</title>
        <authorList>
            <consortium name="US DOE Joint Genome Institute"/>
            <person name="Copeland A."/>
            <person name="Lucas S."/>
            <person name="Lapidus A."/>
            <person name="Barry K."/>
            <person name="Detter J.C."/>
            <person name="Glavina del Rio T."/>
            <person name="Hammon N."/>
            <person name="Israni S."/>
            <person name="Dalin E."/>
            <person name="Tice H."/>
            <person name="Pitluck S."/>
            <person name="Sims D."/>
            <person name="Brettin T."/>
            <person name="Bruce D."/>
            <person name="Han C."/>
            <person name="Schmutz J."/>
            <person name="Larimer F."/>
            <person name="Land M."/>
            <person name="Hauser L."/>
            <person name="Kyrpides N."/>
            <person name="Kim E."/>
            <person name="Magnuson T."/>
            <person name="Richardson P."/>
        </authorList>
    </citation>
    <scope>NUCLEOTIDE SEQUENCE [LARGE SCALE GENOMIC DNA]</scope>
    <source>
        <strain evidence="6 7">JF-5</strain>
    </source>
</reference>
<evidence type="ECO:0000256" key="4">
    <source>
        <dbReference type="ARBA" id="ARBA00023163"/>
    </source>
</evidence>
<dbReference type="PANTHER" id="PTHR30363">
    <property type="entry name" value="HTH-TYPE TRANSCRIPTIONAL REGULATOR SRLR-RELATED"/>
    <property type="match status" value="1"/>
</dbReference>
<dbReference type="InterPro" id="IPR018356">
    <property type="entry name" value="Tscrpt_reg_HTH_DeoR_CS"/>
</dbReference>
<keyword evidence="4" id="KW-0804">Transcription</keyword>
<dbReference type="InterPro" id="IPR014036">
    <property type="entry name" value="DeoR-like_C"/>
</dbReference>
<dbReference type="InterPro" id="IPR036388">
    <property type="entry name" value="WH-like_DNA-bd_sf"/>
</dbReference>
<sequence length="265" mass="28497">MSDNSASISRRAEIVALVGSNGFQTIEALARHFDVTVQTIRRDLNALAADGKLSRYRGGAGLPSSVENMEYQRRRVVHLEAKQRIADMVAADIPEHASLFINIGSTTEQVARALLGHHDLSVITNNLNVARIMSEDTDFRVIVAGGMVRNRDGGITGQATRDMFDRFRVDIGIIGVSGIDADGALYDFDMDEVICSQAIIRNARRVVLVTDHSKFGRPAMVRIGTLAQVSALYTDQPPPPPIAALIGTLGIELHVADSGPASGAP</sequence>